<dbReference type="InterPro" id="IPR023902">
    <property type="entry name" value="Sporulation_SdpA"/>
</dbReference>
<proteinExistence type="predicted"/>
<evidence type="ECO:0000313" key="3">
    <source>
        <dbReference type="Proteomes" id="UP000194464"/>
    </source>
</evidence>
<comment type="caution">
    <text evidence="2">The sequence shown here is derived from an EMBL/GenBank/DDBJ whole genome shotgun (WGS) entry which is preliminary data.</text>
</comment>
<keyword evidence="3" id="KW-1185">Reference proteome</keyword>
<reference evidence="2 3" key="1">
    <citation type="submission" date="2017-04" db="EMBL/GenBank/DDBJ databases">
        <authorList>
            <person name="Varghese N."/>
            <person name="Submissions S."/>
        </authorList>
    </citation>
    <scope>NUCLEOTIDE SEQUENCE [LARGE SCALE GENOMIC DNA]</scope>
    <source>
        <strain evidence="2 3">VKM Ac-1784</strain>
    </source>
</reference>
<dbReference type="EMBL" id="FXWJ01000007">
    <property type="protein sequence ID" value="SMQ75548.1"/>
    <property type="molecule type" value="Genomic_DNA"/>
</dbReference>
<dbReference type="RefSeq" id="WP_086475401.1">
    <property type="nucleotide sequence ID" value="NZ_FXWJ01000007.1"/>
</dbReference>
<protein>
    <submittedName>
        <fullName evidence="2">Antimicrobial peptide system protein, SdpA family</fullName>
    </submittedName>
</protein>
<dbReference type="Pfam" id="PF17418">
    <property type="entry name" value="SdpA"/>
    <property type="match status" value="1"/>
</dbReference>
<sequence length="195" mass="21166">MDPRADTAVPRSSVISFTVTLIILLPVLFVSVLVAVPPTAISLGMTQEFRNNYSAFVSQGWNFFTKDLQGNQFGAYEPGQADPASLLITPQTRIDNAWGLTRNQRAQGPELANLANEITDWQSCTTMRISCASELTGEPIVIANTSPIPTLCGDIVITQEHQSPWSYRGFPSAHEQIVDKIALVSITCDAEGDAP</sequence>
<organism evidence="2 3">
    <name type="scientific">Plantibacter elymi</name>
    <name type="common">nom. nud.</name>
    <dbReference type="NCBI Taxonomy" id="199708"/>
    <lineage>
        <taxon>Bacteria</taxon>
        <taxon>Bacillati</taxon>
        <taxon>Actinomycetota</taxon>
        <taxon>Actinomycetes</taxon>
        <taxon>Micrococcales</taxon>
        <taxon>Microbacteriaceae</taxon>
        <taxon>Plantibacter</taxon>
    </lineage>
</organism>
<evidence type="ECO:0000313" key="2">
    <source>
        <dbReference type="EMBL" id="SMQ75548.1"/>
    </source>
</evidence>
<keyword evidence="1" id="KW-0472">Membrane</keyword>
<keyword evidence="1" id="KW-0812">Transmembrane</keyword>
<keyword evidence="1" id="KW-1133">Transmembrane helix</keyword>
<accession>A0ABY1RJ14</accession>
<evidence type="ECO:0000256" key="1">
    <source>
        <dbReference type="SAM" id="Phobius"/>
    </source>
</evidence>
<name>A0ABY1RJ14_9MICO</name>
<dbReference type="NCBIfam" id="TIGR04034">
    <property type="entry name" value="export_SdpA"/>
    <property type="match status" value="1"/>
</dbReference>
<feature type="transmembrane region" description="Helical" evidence="1">
    <location>
        <begin position="12"/>
        <end position="36"/>
    </location>
</feature>
<dbReference type="Proteomes" id="UP000194464">
    <property type="component" value="Unassembled WGS sequence"/>
</dbReference>
<gene>
    <name evidence="2" type="ORF">SAMN06295909_3871</name>
</gene>